<keyword evidence="2" id="KW-1185">Reference proteome</keyword>
<dbReference type="Proteomes" id="UP000219281">
    <property type="component" value="Unassembled WGS sequence"/>
</dbReference>
<gene>
    <name evidence="1" type="ORF">SAMN06297358_1654</name>
</gene>
<evidence type="ECO:0000313" key="1">
    <source>
        <dbReference type="EMBL" id="SOD14597.1"/>
    </source>
</evidence>
<protein>
    <submittedName>
        <fullName evidence="1">Uncharacterized protein</fullName>
    </submittedName>
</protein>
<reference evidence="2" key="1">
    <citation type="submission" date="2017-09" db="EMBL/GenBank/DDBJ databases">
        <authorList>
            <person name="Varghese N."/>
            <person name="Submissions S."/>
        </authorList>
    </citation>
    <scope>NUCLEOTIDE SEQUENCE [LARGE SCALE GENOMIC DNA]</scope>
    <source>
        <strain evidence="2">CGMCC 1.12803</strain>
    </source>
</reference>
<sequence>MPGRKHHRNERQPLVRIDYFSFEKELVFRYADTDKINKADSVRVTVRKGGLDFDVLEDYDVLK</sequence>
<dbReference type="AlphaFoldDB" id="A0A285ZYB0"/>
<proteinExistence type="predicted"/>
<organism evidence="1 2">
    <name type="scientific">Pedobacter xixiisoli</name>
    <dbReference type="NCBI Taxonomy" id="1476464"/>
    <lineage>
        <taxon>Bacteria</taxon>
        <taxon>Pseudomonadati</taxon>
        <taxon>Bacteroidota</taxon>
        <taxon>Sphingobacteriia</taxon>
        <taxon>Sphingobacteriales</taxon>
        <taxon>Sphingobacteriaceae</taxon>
        <taxon>Pedobacter</taxon>
    </lineage>
</organism>
<accession>A0A285ZYB0</accession>
<evidence type="ECO:0000313" key="2">
    <source>
        <dbReference type="Proteomes" id="UP000219281"/>
    </source>
</evidence>
<dbReference type="EMBL" id="OCMT01000002">
    <property type="protein sequence ID" value="SOD14597.1"/>
    <property type="molecule type" value="Genomic_DNA"/>
</dbReference>
<name>A0A285ZYB0_9SPHI</name>